<evidence type="ECO:0000256" key="8">
    <source>
        <dbReference type="SAM" id="Coils"/>
    </source>
</evidence>
<dbReference type="SUPFAM" id="SSF56954">
    <property type="entry name" value="Outer membrane efflux proteins (OEP)"/>
    <property type="match status" value="1"/>
</dbReference>
<dbReference type="GO" id="GO:0009279">
    <property type="term" value="C:cell outer membrane"/>
    <property type="evidence" value="ECO:0007669"/>
    <property type="project" value="UniProtKB-SubCell"/>
</dbReference>
<keyword evidence="7" id="KW-0998">Cell outer membrane</keyword>
<feature type="chain" id="PRO_5002772790" evidence="9">
    <location>
        <begin position="24"/>
        <end position="486"/>
    </location>
</feature>
<dbReference type="KEGG" id="ote:Oter_0025"/>
<dbReference type="eggNOG" id="COG1538">
    <property type="taxonomic scope" value="Bacteria"/>
</dbReference>
<dbReference type="GO" id="GO:0015288">
    <property type="term" value="F:porin activity"/>
    <property type="evidence" value="ECO:0007669"/>
    <property type="project" value="TreeGrafter"/>
</dbReference>
<dbReference type="InterPro" id="IPR003423">
    <property type="entry name" value="OMP_efflux"/>
</dbReference>
<name>B1ZWJ3_OPITP</name>
<accession>B1ZWJ3</accession>
<evidence type="ECO:0000256" key="6">
    <source>
        <dbReference type="ARBA" id="ARBA00023136"/>
    </source>
</evidence>
<evidence type="ECO:0000256" key="7">
    <source>
        <dbReference type="ARBA" id="ARBA00023237"/>
    </source>
</evidence>
<evidence type="ECO:0000256" key="4">
    <source>
        <dbReference type="ARBA" id="ARBA00022452"/>
    </source>
</evidence>
<keyword evidence="11" id="KW-1185">Reference proteome</keyword>
<comment type="subcellular location">
    <subcellularLocation>
        <location evidence="1">Cell outer membrane</location>
    </subcellularLocation>
</comment>
<sequence>MTFRLRLLLPLLAVLLAATGARAEIKLTLDEAIRLALEKNPQIKVDAYDRPIARADWLAELGRFDPALTFRRSYSESNTPSYGPATLSDLYQSDEYSLGLEGTTPWGLSYRIGGTASNERRAIDPDAFATFGGIQVTQPLLRGFGFGANLRGVRIARANRGIADWTFRQSAIDTVTAVIGAYSDVSYAQNLLRITRRSRELSSGLVAENERRFKVGSMSENDVVQARARSAARDQAILYAEQAVRDSVNRLRQLIGETEFPIEPENIVVEPPEIVDEPTISLQEDLKIAFEKRPDYQAARLGVDIYRVNHVYARNQLLPQLDFVGSYGYRGLDTDFGVSRRMVRDRENRAYSAGVVVSVPLTFTEGRGRLRSARLKLRQSEADLDRLEQDIAVSVASAAGQIDTARRRVAANRAAYELAKQALDDELKKLRAGTSSTFFVLNIQEQLAAVESNLYQSLADQRRAHANYDRAIGRTLDVHHVTLAKE</sequence>
<dbReference type="STRING" id="452637.Oter_0025"/>
<dbReference type="InterPro" id="IPR051906">
    <property type="entry name" value="TolC-like"/>
</dbReference>
<feature type="coiled-coil region" evidence="8">
    <location>
        <begin position="370"/>
        <end position="433"/>
    </location>
</feature>
<dbReference type="GO" id="GO:0015562">
    <property type="term" value="F:efflux transmembrane transporter activity"/>
    <property type="evidence" value="ECO:0007669"/>
    <property type="project" value="InterPro"/>
</dbReference>
<evidence type="ECO:0000256" key="5">
    <source>
        <dbReference type="ARBA" id="ARBA00022692"/>
    </source>
</evidence>
<keyword evidence="8" id="KW-0175">Coiled coil</keyword>
<dbReference type="PANTHER" id="PTHR30026">
    <property type="entry name" value="OUTER MEMBRANE PROTEIN TOLC"/>
    <property type="match status" value="1"/>
</dbReference>
<proteinExistence type="inferred from homology"/>
<keyword evidence="5" id="KW-0812">Transmembrane</keyword>
<comment type="similarity">
    <text evidence="2">Belongs to the outer membrane factor (OMF) (TC 1.B.17) family.</text>
</comment>
<keyword evidence="9" id="KW-0732">Signal</keyword>
<dbReference type="AlphaFoldDB" id="B1ZWJ3"/>
<dbReference type="RefSeq" id="WP_012372855.1">
    <property type="nucleotide sequence ID" value="NC_010571.1"/>
</dbReference>
<evidence type="ECO:0000256" key="3">
    <source>
        <dbReference type="ARBA" id="ARBA00022448"/>
    </source>
</evidence>
<evidence type="ECO:0000313" key="10">
    <source>
        <dbReference type="EMBL" id="ACB73317.1"/>
    </source>
</evidence>
<gene>
    <name evidence="10" type="ordered locus">Oter_0025</name>
</gene>
<keyword evidence="6" id="KW-0472">Membrane</keyword>
<reference evidence="10 11" key="1">
    <citation type="journal article" date="2011" name="J. Bacteriol.">
        <title>Genome sequence of the verrucomicrobium Opitutus terrae PB90-1, an abundant inhabitant of rice paddy soil ecosystems.</title>
        <authorList>
            <person name="van Passel M.W."/>
            <person name="Kant R."/>
            <person name="Palva A."/>
            <person name="Copeland A."/>
            <person name="Lucas S."/>
            <person name="Lapidus A."/>
            <person name="Glavina del Rio T."/>
            <person name="Pitluck S."/>
            <person name="Goltsman E."/>
            <person name="Clum A."/>
            <person name="Sun H."/>
            <person name="Schmutz J."/>
            <person name="Larimer F.W."/>
            <person name="Land M.L."/>
            <person name="Hauser L."/>
            <person name="Kyrpides N."/>
            <person name="Mikhailova N."/>
            <person name="Richardson P.P."/>
            <person name="Janssen P.H."/>
            <person name="de Vos W.M."/>
            <person name="Smidt H."/>
        </authorList>
    </citation>
    <scope>NUCLEOTIDE SEQUENCE [LARGE SCALE GENOMIC DNA]</scope>
    <source>
        <strain evidence="11">DSM 11246 / JCM 15787 / PB90-1</strain>
    </source>
</reference>
<dbReference type="Gene3D" id="1.20.1600.10">
    <property type="entry name" value="Outer membrane efflux proteins (OEP)"/>
    <property type="match status" value="1"/>
</dbReference>
<dbReference type="OrthoDB" id="5405048at2"/>
<dbReference type="Pfam" id="PF02321">
    <property type="entry name" value="OEP"/>
    <property type="match status" value="2"/>
</dbReference>
<dbReference type="HOGENOM" id="CLU_022604_2_0_0"/>
<evidence type="ECO:0000313" key="11">
    <source>
        <dbReference type="Proteomes" id="UP000007013"/>
    </source>
</evidence>
<keyword evidence="3" id="KW-0813">Transport</keyword>
<organism evidence="10 11">
    <name type="scientific">Opitutus terrae (strain DSM 11246 / JCM 15787 / PB90-1)</name>
    <dbReference type="NCBI Taxonomy" id="452637"/>
    <lineage>
        <taxon>Bacteria</taxon>
        <taxon>Pseudomonadati</taxon>
        <taxon>Verrucomicrobiota</taxon>
        <taxon>Opitutia</taxon>
        <taxon>Opitutales</taxon>
        <taxon>Opitutaceae</taxon>
        <taxon>Opitutus</taxon>
    </lineage>
</organism>
<protein>
    <submittedName>
        <fullName evidence="10">Outer membrane efflux protein</fullName>
    </submittedName>
</protein>
<keyword evidence="4" id="KW-1134">Transmembrane beta strand</keyword>
<evidence type="ECO:0000256" key="2">
    <source>
        <dbReference type="ARBA" id="ARBA00007613"/>
    </source>
</evidence>
<evidence type="ECO:0000256" key="1">
    <source>
        <dbReference type="ARBA" id="ARBA00004442"/>
    </source>
</evidence>
<dbReference type="PANTHER" id="PTHR30026:SF20">
    <property type="entry name" value="OUTER MEMBRANE PROTEIN TOLC"/>
    <property type="match status" value="1"/>
</dbReference>
<feature type="signal peptide" evidence="9">
    <location>
        <begin position="1"/>
        <end position="23"/>
    </location>
</feature>
<evidence type="ECO:0000256" key="9">
    <source>
        <dbReference type="SAM" id="SignalP"/>
    </source>
</evidence>
<dbReference type="EMBL" id="CP001032">
    <property type="protein sequence ID" value="ACB73317.1"/>
    <property type="molecule type" value="Genomic_DNA"/>
</dbReference>
<dbReference type="GO" id="GO:1990281">
    <property type="term" value="C:efflux pump complex"/>
    <property type="evidence" value="ECO:0007669"/>
    <property type="project" value="TreeGrafter"/>
</dbReference>
<dbReference type="Proteomes" id="UP000007013">
    <property type="component" value="Chromosome"/>
</dbReference>